<proteinExistence type="predicted"/>
<dbReference type="Proteomes" id="UP000199111">
    <property type="component" value="Unassembled WGS sequence"/>
</dbReference>
<protein>
    <submittedName>
        <fullName evidence="1">Uncharacterized protein</fullName>
    </submittedName>
</protein>
<accession>A0A1I4DCI0</accession>
<dbReference type="RefSeq" id="WP_093891437.1">
    <property type="nucleotide sequence ID" value="NZ_FOQY01000041.1"/>
</dbReference>
<name>A0A1I4DCI0_9ACTN</name>
<evidence type="ECO:0000313" key="1">
    <source>
        <dbReference type="EMBL" id="SFK91524.1"/>
    </source>
</evidence>
<gene>
    <name evidence="1" type="ORF">SAMN05216275_1419</name>
</gene>
<dbReference type="GeneID" id="96302907"/>
<sequence>MSAPAAERPTENRTDPMTLARRIAELELQDYLSLPQRLRSEQHRLRIDLENLLYPFGPYNVAAAAADALMGEARAEQRARGER</sequence>
<dbReference type="AlphaFoldDB" id="A0A1I4DCI0"/>
<dbReference type="EMBL" id="FOQY01000041">
    <property type="protein sequence ID" value="SFK91524.1"/>
    <property type="molecule type" value="Genomic_DNA"/>
</dbReference>
<keyword evidence="2" id="KW-1185">Reference proteome</keyword>
<organism evidence="1 2">
    <name type="scientific">Streptosporangium canum</name>
    <dbReference type="NCBI Taxonomy" id="324952"/>
    <lineage>
        <taxon>Bacteria</taxon>
        <taxon>Bacillati</taxon>
        <taxon>Actinomycetota</taxon>
        <taxon>Actinomycetes</taxon>
        <taxon>Streptosporangiales</taxon>
        <taxon>Streptosporangiaceae</taxon>
        <taxon>Streptosporangium</taxon>
    </lineage>
</organism>
<evidence type="ECO:0000313" key="2">
    <source>
        <dbReference type="Proteomes" id="UP000199111"/>
    </source>
</evidence>
<reference evidence="2" key="1">
    <citation type="submission" date="2016-10" db="EMBL/GenBank/DDBJ databases">
        <authorList>
            <person name="Varghese N."/>
            <person name="Submissions S."/>
        </authorList>
    </citation>
    <scope>NUCLEOTIDE SEQUENCE [LARGE SCALE GENOMIC DNA]</scope>
    <source>
        <strain evidence="2">CGMCC 4.2126</strain>
    </source>
</reference>